<organism evidence="2 3">
    <name type="scientific">Thermobifida alba</name>
    <name type="common">Thermomonospora alba</name>
    <dbReference type="NCBI Taxonomy" id="53522"/>
    <lineage>
        <taxon>Bacteria</taxon>
        <taxon>Bacillati</taxon>
        <taxon>Actinomycetota</taxon>
        <taxon>Actinomycetes</taxon>
        <taxon>Streptosporangiales</taxon>
        <taxon>Nocardiopsidaceae</taxon>
        <taxon>Thermobifida</taxon>
    </lineage>
</organism>
<sequence>MNWTLRALSGRVSRLPRDLFQRAGEPGDTTGAPERSECAYRRDRPEEPADRR</sequence>
<reference evidence="2 3" key="1">
    <citation type="submission" date="2020-04" db="EMBL/GenBank/DDBJ databases">
        <title>Thermobifida alba genome sequencing and assembly.</title>
        <authorList>
            <person name="Luzics S."/>
            <person name="Horvath B."/>
            <person name="Nagy I."/>
            <person name="Toth A."/>
            <person name="Nagy I."/>
            <person name="Kukolya J."/>
        </authorList>
    </citation>
    <scope>NUCLEOTIDE SEQUENCE [LARGE SCALE GENOMIC DNA]</scope>
    <source>
        <strain evidence="2 3">DSM 43795</strain>
    </source>
</reference>
<evidence type="ECO:0000256" key="1">
    <source>
        <dbReference type="SAM" id="MobiDB-lite"/>
    </source>
</evidence>
<feature type="region of interest" description="Disordered" evidence="1">
    <location>
        <begin position="18"/>
        <end position="52"/>
    </location>
</feature>
<accession>A0ABY4L475</accession>
<protein>
    <submittedName>
        <fullName evidence="2">Uncharacterized protein</fullName>
    </submittedName>
</protein>
<name>A0ABY4L475_THEAE</name>
<evidence type="ECO:0000313" key="2">
    <source>
        <dbReference type="EMBL" id="UPT22164.1"/>
    </source>
</evidence>
<evidence type="ECO:0000313" key="3">
    <source>
        <dbReference type="Proteomes" id="UP000832041"/>
    </source>
</evidence>
<dbReference type="RefSeq" id="WP_248590650.1">
    <property type="nucleotide sequence ID" value="NZ_BAABEB010000005.1"/>
</dbReference>
<dbReference type="Proteomes" id="UP000832041">
    <property type="component" value="Chromosome"/>
</dbReference>
<proteinExistence type="predicted"/>
<feature type="compositionally biased region" description="Basic and acidic residues" evidence="1">
    <location>
        <begin position="34"/>
        <end position="52"/>
    </location>
</feature>
<dbReference type="EMBL" id="CP051627">
    <property type="protein sequence ID" value="UPT22164.1"/>
    <property type="molecule type" value="Genomic_DNA"/>
</dbReference>
<keyword evidence="3" id="KW-1185">Reference proteome</keyword>
<gene>
    <name evidence="2" type="ORF">FOF52_15325</name>
</gene>